<dbReference type="Gene3D" id="1.10.10.1100">
    <property type="entry name" value="BFD-like [2Fe-2S]-binding domain"/>
    <property type="match status" value="1"/>
</dbReference>
<feature type="domain" description="BFD-like [2Fe-2S]-binding" evidence="1">
    <location>
        <begin position="16"/>
        <end position="66"/>
    </location>
</feature>
<reference evidence="2 3" key="1">
    <citation type="submission" date="2016-10" db="EMBL/GenBank/DDBJ databases">
        <authorList>
            <person name="de Groot N.N."/>
        </authorList>
    </citation>
    <scope>NUCLEOTIDE SEQUENCE [LARGE SCALE GENOMIC DNA]</scope>
    <source>
        <strain evidence="2 3">CGMCC 1.5058</strain>
    </source>
</reference>
<sequence>MDDQKQEQIMDNITKVCICRAIPRRKIKDAIRQGADTVMKVSEATGAMTGECRGRRCGLKIKGLIDGYKEGDWE</sequence>
<protein>
    <submittedName>
        <fullName evidence="2">BFD-like [2Fe-2S] binding domain-containing protein</fullName>
    </submittedName>
</protein>
<dbReference type="EMBL" id="FNDZ01000003">
    <property type="protein sequence ID" value="SDI60692.1"/>
    <property type="molecule type" value="Genomic_DNA"/>
</dbReference>
<dbReference type="Pfam" id="PF04324">
    <property type="entry name" value="Fer2_BFD"/>
    <property type="match status" value="1"/>
</dbReference>
<evidence type="ECO:0000259" key="1">
    <source>
        <dbReference type="Pfam" id="PF04324"/>
    </source>
</evidence>
<organism evidence="2 3">
    <name type="scientific">Proteiniclasticum ruminis</name>
    <dbReference type="NCBI Taxonomy" id="398199"/>
    <lineage>
        <taxon>Bacteria</taxon>
        <taxon>Bacillati</taxon>
        <taxon>Bacillota</taxon>
        <taxon>Clostridia</taxon>
        <taxon>Eubacteriales</taxon>
        <taxon>Clostridiaceae</taxon>
        <taxon>Proteiniclasticum</taxon>
    </lineage>
</organism>
<accession>A0A1G8LY78</accession>
<name>A0A1G8LY78_9CLOT</name>
<proteinExistence type="predicted"/>
<dbReference type="AlphaFoldDB" id="A0A1G8LY78"/>
<dbReference type="Proteomes" id="UP000183255">
    <property type="component" value="Unassembled WGS sequence"/>
</dbReference>
<evidence type="ECO:0000313" key="3">
    <source>
        <dbReference type="Proteomes" id="UP000183255"/>
    </source>
</evidence>
<gene>
    <name evidence="2" type="ORF">SAMN05421804_103221</name>
</gene>
<dbReference type="InterPro" id="IPR007419">
    <property type="entry name" value="BFD-like_2Fe2S-bd_dom"/>
</dbReference>
<dbReference type="InterPro" id="IPR041854">
    <property type="entry name" value="BFD-like_2Fe2S-bd_dom_sf"/>
</dbReference>
<dbReference type="RefSeq" id="WP_031575059.1">
    <property type="nucleotide sequence ID" value="NZ_DAMANS010000017.1"/>
</dbReference>
<evidence type="ECO:0000313" key="2">
    <source>
        <dbReference type="EMBL" id="SDI60692.1"/>
    </source>
</evidence>